<feature type="transmembrane region" description="Helical" evidence="6">
    <location>
        <begin position="163"/>
        <end position="179"/>
    </location>
</feature>
<feature type="transmembrane region" description="Helical" evidence="6">
    <location>
        <begin position="92"/>
        <end position="125"/>
    </location>
</feature>
<feature type="transmembrane region" description="Helical" evidence="6">
    <location>
        <begin position="12"/>
        <end position="33"/>
    </location>
</feature>
<dbReference type="InterPro" id="IPR044878">
    <property type="entry name" value="UbiA_sf"/>
</dbReference>
<evidence type="ECO:0000256" key="6">
    <source>
        <dbReference type="SAM" id="Phobius"/>
    </source>
</evidence>
<comment type="subcellular location">
    <subcellularLocation>
        <location evidence="1">Membrane</location>
        <topology evidence="1">Multi-pass membrane protein</topology>
    </subcellularLocation>
</comment>
<dbReference type="PANTHER" id="PTHR42723">
    <property type="entry name" value="CHLOROPHYLL SYNTHASE"/>
    <property type="match status" value="1"/>
</dbReference>
<evidence type="ECO:0000256" key="3">
    <source>
        <dbReference type="ARBA" id="ARBA00022692"/>
    </source>
</evidence>
<keyword evidence="5 6" id="KW-0472">Membrane</keyword>
<protein>
    <submittedName>
        <fullName evidence="7">UbiA-like protein EboC</fullName>
    </submittedName>
</protein>
<comment type="caution">
    <text evidence="7">The sequence shown here is derived from an EMBL/GenBank/DDBJ whole genome shotgun (WGS) entry which is preliminary data.</text>
</comment>
<feature type="transmembrane region" description="Helical" evidence="6">
    <location>
        <begin position="216"/>
        <end position="235"/>
    </location>
</feature>
<dbReference type="PANTHER" id="PTHR42723:SF1">
    <property type="entry name" value="CHLOROPHYLL SYNTHASE, CHLOROPLASTIC"/>
    <property type="match status" value="1"/>
</dbReference>
<name>A0A8J7ILL6_9FLAO</name>
<dbReference type="Proteomes" id="UP000610931">
    <property type="component" value="Unassembled WGS sequence"/>
</dbReference>
<dbReference type="RefSeq" id="WP_199112259.1">
    <property type="nucleotide sequence ID" value="NZ_JAELVQ010000001.1"/>
</dbReference>
<keyword evidence="8" id="KW-1185">Reference proteome</keyword>
<accession>A0A8J7ILL6</accession>
<feature type="transmembrane region" description="Helical" evidence="6">
    <location>
        <begin position="191"/>
        <end position="210"/>
    </location>
</feature>
<evidence type="ECO:0000313" key="7">
    <source>
        <dbReference type="EMBL" id="MBJ6366657.1"/>
    </source>
</evidence>
<evidence type="ECO:0000256" key="1">
    <source>
        <dbReference type="ARBA" id="ARBA00004141"/>
    </source>
</evidence>
<feature type="transmembrane region" description="Helical" evidence="6">
    <location>
        <begin position="45"/>
        <end position="66"/>
    </location>
</feature>
<dbReference type="Gene3D" id="1.10.357.140">
    <property type="entry name" value="UbiA prenyltransferase"/>
    <property type="match status" value="1"/>
</dbReference>
<gene>
    <name evidence="7" type="primary">eboC</name>
    <name evidence="7" type="ORF">JF259_01020</name>
</gene>
<keyword evidence="3 6" id="KW-0812">Transmembrane</keyword>
<keyword evidence="4 6" id="KW-1133">Transmembrane helix</keyword>
<dbReference type="CDD" id="cd13964">
    <property type="entry name" value="PT_UbiA_1"/>
    <property type="match status" value="1"/>
</dbReference>
<keyword evidence="2" id="KW-1003">Cell membrane</keyword>
<dbReference type="AlphaFoldDB" id="A0A8J7ILL6"/>
<organism evidence="7 8">
    <name type="scientific">Snuella sedimenti</name>
    <dbReference type="NCBI Taxonomy" id="2798802"/>
    <lineage>
        <taxon>Bacteria</taxon>
        <taxon>Pseudomonadati</taxon>
        <taxon>Bacteroidota</taxon>
        <taxon>Flavobacteriia</taxon>
        <taxon>Flavobacteriales</taxon>
        <taxon>Flavobacteriaceae</taxon>
        <taxon>Snuella</taxon>
    </lineage>
</organism>
<proteinExistence type="predicted"/>
<evidence type="ECO:0000256" key="5">
    <source>
        <dbReference type="ARBA" id="ARBA00023136"/>
    </source>
</evidence>
<dbReference type="GO" id="GO:0016765">
    <property type="term" value="F:transferase activity, transferring alkyl or aryl (other than methyl) groups"/>
    <property type="evidence" value="ECO:0007669"/>
    <property type="project" value="InterPro"/>
</dbReference>
<dbReference type="NCBIfam" id="NF035940">
    <property type="entry name" value="prenyl_rel_EboC"/>
    <property type="match status" value="1"/>
</dbReference>
<dbReference type="InterPro" id="IPR050475">
    <property type="entry name" value="Prenyltransferase_related"/>
</dbReference>
<dbReference type="Pfam" id="PF01040">
    <property type="entry name" value="UbiA"/>
    <property type="match status" value="1"/>
</dbReference>
<reference evidence="7" key="1">
    <citation type="submission" date="2020-12" db="EMBL/GenBank/DDBJ databases">
        <title>Snuella sp. nov., isolated from sediment in Incheon.</title>
        <authorList>
            <person name="Kim W."/>
        </authorList>
    </citation>
    <scope>NUCLEOTIDE SEQUENCE</scope>
    <source>
        <strain evidence="7">CAU 1569</strain>
    </source>
</reference>
<evidence type="ECO:0000313" key="8">
    <source>
        <dbReference type="Proteomes" id="UP000610931"/>
    </source>
</evidence>
<evidence type="ECO:0000256" key="4">
    <source>
        <dbReference type="ARBA" id="ARBA00022989"/>
    </source>
</evidence>
<evidence type="ECO:0000256" key="2">
    <source>
        <dbReference type="ARBA" id="ARBA00022475"/>
    </source>
</evidence>
<dbReference type="InterPro" id="IPR000537">
    <property type="entry name" value="UbiA_prenyltransferase"/>
</dbReference>
<feature type="transmembrane region" description="Helical" evidence="6">
    <location>
        <begin position="270"/>
        <end position="289"/>
    </location>
</feature>
<sequence>MKWYAVLQIMRPANIITSIADIIAGIAIAGFLVPELWNQQIITHIILLSLTTAGLYAGGIVFNDVFDIEQDKINRPERVIPSGRLTLKEAKLFGIVLFTTSIIVAFLVSNTSGILAITITLSALLYDKYSKHNRVLGPLNMGLCRGVNLILGMSINMELDPKYYLIGILPVLFISAITLTAQKETKGKNKLAIAFAMLLDAVIVIGFIVMHQYFNLSIKNAFIFLIVWYGINVIAKLKAILNNNPKLIQKAVKLGVLSLIPLDASYTAGFSSITMALTVLCLLPISLFLSKKFPVT</sequence>
<dbReference type="GO" id="GO:0016020">
    <property type="term" value="C:membrane"/>
    <property type="evidence" value="ECO:0007669"/>
    <property type="project" value="UniProtKB-SubCell"/>
</dbReference>
<dbReference type="EMBL" id="JAELVQ010000001">
    <property type="protein sequence ID" value="MBJ6366657.1"/>
    <property type="molecule type" value="Genomic_DNA"/>
</dbReference>